<gene>
    <name evidence="1" type="ORF">CYCCA115_LOCUS16503</name>
</gene>
<organism evidence="1 2">
    <name type="scientific">Cylindrotheca closterium</name>
    <dbReference type="NCBI Taxonomy" id="2856"/>
    <lineage>
        <taxon>Eukaryota</taxon>
        <taxon>Sar</taxon>
        <taxon>Stramenopiles</taxon>
        <taxon>Ochrophyta</taxon>
        <taxon>Bacillariophyta</taxon>
        <taxon>Bacillariophyceae</taxon>
        <taxon>Bacillariophycidae</taxon>
        <taxon>Bacillariales</taxon>
        <taxon>Bacillariaceae</taxon>
        <taxon>Cylindrotheca</taxon>
    </lineage>
</organism>
<accession>A0AAD2JK36</accession>
<reference evidence="1" key="1">
    <citation type="submission" date="2023-08" db="EMBL/GenBank/DDBJ databases">
        <authorList>
            <person name="Audoor S."/>
            <person name="Bilcke G."/>
        </authorList>
    </citation>
    <scope>NUCLEOTIDE SEQUENCE</scope>
</reference>
<dbReference type="EMBL" id="CAKOGP040001932">
    <property type="protein sequence ID" value="CAJ1957007.1"/>
    <property type="molecule type" value="Genomic_DNA"/>
</dbReference>
<dbReference type="AlphaFoldDB" id="A0AAD2JK36"/>
<protein>
    <submittedName>
        <fullName evidence="1">Uncharacterized protein</fullName>
    </submittedName>
</protein>
<proteinExistence type="predicted"/>
<dbReference type="Proteomes" id="UP001295423">
    <property type="component" value="Unassembled WGS sequence"/>
</dbReference>
<evidence type="ECO:0000313" key="2">
    <source>
        <dbReference type="Proteomes" id="UP001295423"/>
    </source>
</evidence>
<comment type="caution">
    <text evidence="1">The sequence shown here is derived from an EMBL/GenBank/DDBJ whole genome shotgun (WGS) entry which is preliminary data.</text>
</comment>
<evidence type="ECO:0000313" key="1">
    <source>
        <dbReference type="EMBL" id="CAJ1957007.1"/>
    </source>
</evidence>
<keyword evidence="2" id="KW-1185">Reference proteome</keyword>
<name>A0AAD2JK36_9STRA</name>
<sequence>MWLVGWAPWLTTKETKADWTSKIIDLRSSNAIETGSIEGLGKLKVEEDDNLILRNSFTPVKREKSVTGSESSYKFVGEKGVDLAAPDFSKETPTMSALKKNDTSMASDNGLYRSALLKIKLDLDELNKFVNSSDTRTLNRLINTILKVNALTLAANTFGRRIGEGSEFENIAGYSTICNGLLGLYRDHKSSVEEMTSNFQASIDLVEHGSQHALAVVDTKECSKSFTKILESGSNKPGWVQRPSNGINMLSSLSNTGSVDPRGVLIGGSQAQFEVMAARLDKLERENASLKEKGG</sequence>